<keyword evidence="2" id="KW-1185">Reference proteome</keyword>
<gene>
    <name evidence="1" type="ORF">MPNT_50013</name>
</gene>
<protein>
    <submittedName>
        <fullName evidence="1">Uncharacterized protein</fullName>
    </submittedName>
</protein>
<dbReference type="RefSeq" id="WP_174582286.1">
    <property type="nucleotide sequence ID" value="NZ_CAJNOB010000045.1"/>
</dbReference>
<comment type="caution">
    <text evidence="1">The sequence shown here is derived from an EMBL/GenBank/DDBJ whole genome shotgun (WGS) entry which is preliminary data.</text>
</comment>
<proteinExistence type="predicted"/>
<accession>A0A8J2BL72</accession>
<reference evidence="1" key="1">
    <citation type="submission" date="2021-02" db="EMBL/GenBank/DDBJ databases">
        <authorList>
            <person name="Cremers G."/>
            <person name="Picone N."/>
        </authorList>
    </citation>
    <scope>NUCLEOTIDE SEQUENCE</scope>
    <source>
        <strain evidence="1">PQ17</strain>
    </source>
</reference>
<evidence type="ECO:0000313" key="1">
    <source>
        <dbReference type="EMBL" id="CAF0702254.1"/>
    </source>
</evidence>
<dbReference type="Proteomes" id="UP000663859">
    <property type="component" value="Unassembled WGS sequence"/>
</dbReference>
<dbReference type="AlphaFoldDB" id="A0A8J2BL72"/>
<sequence length="82" mass="8507">MLGSKDEAAGNQSCQAVVASDGGLRLQLWLPDGWGSASQYLVLTGMRFAHGQEAILQALTASWIVTGTTSLGNSSGSGRDPR</sequence>
<organism evidence="1 2">
    <name type="scientific">Candidatus Methylacidithermus pantelleriae</name>
    <dbReference type="NCBI Taxonomy" id="2744239"/>
    <lineage>
        <taxon>Bacteria</taxon>
        <taxon>Pseudomonadati</taxon>
        <taxon>Verrucomicrobiota</taxon>
        <taxon>Methylacidiphilae</taxon>
        <taxon>Methylacidiphilales</taxon>
        <taxon>Methylacidiphilaceae</taxon>
        <taxon>Candidatus Methylacidithermus</taxon>
    </lineage>
</organism>
<name>A0A8J2BL72_9BACT</name>
<evidence type="ECO:0000313" key="2">
    <source>
        <dbReference type="Proteomes" id="UP000663859"/>
    </source>
</evidence>
<dbReference type="EMBL" id="CAJNOB010000045">
    <property type="protein sequence ID" value="CAF0702254.1"/>
    <property type="molecule type" value="Genomic_DNA"/>
</dbReference>